<proteinExistence type="inferred from homology"/>
<dbReference type="InterPro" id="IPR009003">
    <property type="entry name" value="Peptidase_S1_PA"/>
</dbReference>
<dbReference type="Pfam" id="PF04828">
    <property type="entry name" value="GFA"/>
    <property type="match status" value="1"/>
</dbReference>
<reference evidence="5 6" key="1">
    <citation type="submission" date="2019-07" db="EMBL/GenBank/DDBJ databases">
        <title>Full genome sequence of Luteimonas sp. Gr-4.</title>
        <authorList>
            <person name="Im W.-T."/>
        </authorList>
    </citation>
    <scope>NUCLEOTIDE SEQUENCE [LARGE SCALE GENOMIC DNA]</scope>
    <source>
        <strain evidence="5 6">Gr-4</strain>
    </source>
</reference>
<dbReference type="Gene3D" id="2.40.10.10">
    <property type="entry name" value="Trypsin-like serine proteases"/>
    <property type="match status" value="1"/>
</dbReference>
<evidence type="ECO:0000256" key="2">
    <source>
        <dbReference type="ARBA" id="ARBA00022723"/>
    </source>
</evidence>
<accession>A0A518N4C5</accession>
<protein>
    <recommendedName>
        <fullName evidence="4">CENP-V/GFA domain-containing protein</fullName>
    </recommendedName>
</protein>
<dbReference type="InterPro" id="IPR043504">
    <property type="entry name" value="Peptidase_S1_PA_chymotrypsin"/>
</dbReference>
<comment type="similarity">
    <text evidence="1">Belongs to the Gfa family.</text>
</comment>
<dbReference type="Gene3D" id="2.170.150.70">
    <property type="match status" value="1"/>
</dbReference>
<evidence type="ECO:0000256" key="1">
    <source>
        <dbReference type="ARBA" id="ARBA00005495"/>
    </source>
</evidence>
<gene>
    <name evidence="5" type="ORF">FPZ22_07320</name>
</gene>
<keyword evidence="2" id="KW-0479">Metal-binding</keyword>
<dbReference type="KEGG" id="lug:FPZ22_07320"/>
<evidence type="ECO:0000313" key="5">
    <source>
        <dbReference type="EMBL" id="QDW66727.1"/>
    </source>
</evidence>
<sequence length="215" mass="23737">MLKEIGGVPVLAKHRATCHCGSVELELDLPQGIVDPRRCDCSICRRKGAVVASVSLSGIRIVKGSEHLKLYEFNTRTAKHYFCGNCGIYTHHQRRSNPDQYGFNAGHDVRGPNRTELRRAFNTITSAHERWFCYVFDESSSALPLEGKTGSGDSGGPALVQINDQWVLVGLSAWGFIHGDVRATRPGLYGQLTCNVRLSHYIEWIQGVISEPLGA</sequence>
<name>A0A518N4C5_9GAMM</name>
<dbReference type="GO" id="GO:0016846">
    <property type="term" value="F:carbon-sulfur lyase activity"/>
    <property type="evidence" value="ECO:0007669"/>
    <property type="project" value="InterPro"/>
</dbReference>
<dbReference type="SUPFAM" id="SSF51316">
    <property type="entry name" value="Mss4-like"/>
    <property type="match status" value="1"/>
</dbReference>
<dbReference type="PROSITE" id="PS51891">
    <property type="entry name" value="CENP_V_GFA"/>
    <property type="match status" value="1"/>
</dbReference>
<dbReference type="InterPro" id="IPR052355">
    <property type="entry name" value="CENP-V-like"/>
</dbReference>
<evidence type="ECO:0000259" key="4">
    <source>
        <dbReference type="PROSITE" id="PS51891"/>
    </source>
</evidence>
<keyword evidence="6" id="KW-1185">Reference proteome</keyword>
<dbReference type="PANTHER" id="PTHR28620">
    <property type="entry name" value="CENTROMERE PROTEIN V"/>
    <property type="match status" value="1"/>
</dbReference>
<dbReference type="GO" id="GO:0046872">
    <property type="term" value="F:metal ion binding"/>
    <property type="evidence" value="ECO:0007669"/>
    <property type="project" value="UniProtKB-KW"/>
</dbReference>
<feature type="domain" description="CENP-V/GFA" evidence="4">
    <location>
        <begin position="14"/>
        <end position="132"/>
    </location>
</feature>
<evidence type="ECO:0000256" key="3">
    <source>
        <dbReference type="ARBA" id="ARBA00022833"/>
    </source>
</evidence>
<dbReference type="AlphaFoldDB" id="A0A518N4C5"/>
<dbReference type="InterPro" id="IPR006913">
    <property type="entry name" value="CENP-V/GFA"/>
</dbReference>
<organism evidence="5 6">
    <name type="scientific">Luteimonas granuli</name>
    <dbReference type="NCBI Taxonomy" id="1176533"/>
    <lineage>
        <taxon>Bacteria</taxon>
        <taxon>Pseudomonadati</taxon>
        <taxon>Pseudomonadota</taxon>
        <taxon>Gammaproteobacteria</taxon>
        <taxon>Lysobacterales</taxon>
        <taxon>Lysobacteraceae</taxon>
        <taxon>Luteimonas</taxon>
    </lineage>
</organism>
<keyword evidence="3" id="KW-0862">Zinc</keyword>
<dbReference type="PANTHER" id="PTHR28620:SF1">
    <property type="entry name" value="CENP-V_GFA DOMAIN-CONTAINING PROTEIN"/>
    <property type="match status" value="1"/>
</dbReference>
<dbReference type="InterPro" id="IPR011057">
    <property type="entry name" value="Mss4-like_sf"/>
</dbReference>
<evidence type="ECO:0000313" key="6">
    <source>
        <dbReference type="Proteomes" id="UP000316584"/>
    </source>
</evidence>
<dbReference type="OrthoDB" id="9805575at2"/>
<dbReference type="SUPFAM" id="SSF50494">
    <property type="entry name" value="Trypsin-like serine proteases"/>
    <property type="match status" value="1"/>
</dbReference>
<dbReference type="EMBL" id="CP042218">
    <property type="protein sequence ID" value="QDW66727.1"/>
    <property type="molecule type" value="Genomic_DNA"/>
</dbReference>
<dbReference type="Proteomes" id="UP000316584">
    <property type="component" value="Chromosome"/>
</dbReference>